<dbReference type="InterPro" id="IPR036388">
    <property type="entry name" value="WH-like_DNA-bd_sf"/>
</dbReference>
<proteinExistence type="predicted"/>
<accession>A0A7T7XNH4</accession>
<keyword evidence="1" id="KW-0805">Transcription regulation</keyword>
<evidence type="ECO:0000259" key="4">
    <source>
        <dbReference type="PROSITE" id="PS51071"/>
    </source>
</evidence>
<evidence type="ECO:0000259" key="5">
    <source>
        <dbReference type="PROSITE" id="PS51464"/>
    </source>
</evidence>
<dbReference type="RefSeq" id="WP_215626869.1">
    <property type="nucleotide sequence ID" value="NZ_CP067089.2"/>
</dbReference>
<dbReference type="GO" id="GO:0003700">
    <property type="term" value="F:DNA-binding transcription factor activity"/>
    <property type="evidence" value="ECO:0007669"/>
    <property type="project" value="InterPro"/>
</dbReference>
<dbReference type="PANTHER" id="PTHR30514">
    <property type="entry name" value="GLUCOKINASE"/>
    <property type="match status" value="1"/>
</dbReference>
<evidence type="ECO:0000256" key="2">
    <source>
        <dbReference type="ARBA" id="ARBA00023125"/>
    </source>
</evidence>
<dbReference type="InterPro" id="IPR001347">
    <property type="entry name" value="SIS_dom"/>
</dbReference>
<feature type="domain" description="HTH rpiR-type" evidence="4">
    <location>
        <begin position="1"/>
        <end position="77"/>
    </location>
</feature>
<feature type="domain" description="SIS" evidence="5">
    <location>
        <begin position="129"/>
        <end position="265"/>
    </location>
</feature>
<dbReference type="Pfam" id="PF01380">
    <property type="entry name" value="SIS"/>
    <property type="match status" value="1"/>
</dbReference>
<dbReference type="Pfam" id="PF01418">
    <property type="entry name" value="HTH_6"/>
    <property type="match status" value="1"/>
</dbReference>
<dbReference type="InterPro" id="IPR000281">
    <property type="entry name" value="HTH_RpiR"/>
</dbReference>
<dbReference type="CDD" id="cd05013">
    <property type="entry name" value="SIS_RpiR"/>
    <property type="match status" value="1"/>
</dbReference>
<dbReference type="InterPro" id="IPR035472">
    <property type="entry name" value="RpiR-like_SIS"/>
</dbReference>
<dbReference type="PROSITE" id="PS51071">
    <property type="entry name" value="HTH_RPIR"/>
    <property type="match status" value="1"/>
</dbReference>
<dbReference type="PROSITE" id="PS51464">
    <property type="entry name" value="SIS"/>
    <property type="match status" value="1"/>
</dbReference>
<dbReference type="Gene3D" id="3.40.50.10490">
    <property type="entry name" value="Glucose-6-phosphate isomerase like protein, domain 1"/>
    <property type="match status" value="1"/>
</dbReference>
<evidence type="ECO:0000256" key="3">
    <source>
        <dbReference type="ARBA" id="ARBA00023163"/>
    </source>
</evidence>
<sequence>MNQTIEERANLTDLTKKERLALDYIMKNLGSACFMTSAEIGKNLNIGASSVVRLAKKLGFENYTALRRALQNEVTGNTPPGKSKTLPYKKLAGNRHLSGRQLLASYTQNVIRHIQTDANPATEDKISETADSILSAERVFIAGFRACAGFASTFRTMLACCRPDIYTVDQQPIVDQLVDLTSRDLLIAISFSRYSRDTLFAVRMAKDSSSRIVVMTDSYAAPLAEYADTIVINSADNFSFFNAYTSFVMNMEKIVLLVGHRSMKKTQQRLKRMERYLEETNQY</sequence>
<keyword evidence="2" id="KW-0238">DNA-binding</keyword>
<organism evidence="6 7">
    <name type="scientific">Breznakiella homolactica</name>
    <dbReference type="NCBI Taxonomy" id="2798577"/>
    <lineage>
        <taxon>Bacteria</taxon>
        <taxon>Pseudomonadati</taxon>
        <taxon>Spirochaetota</taxon>
        <taxon>Spirochaetia</taxon>
        <taxon>Spirochaetales</taxon>
        <taxon>Breznakiellaceae</taxon>
        <taxon>Breznakiella</taxon>
    </lineage>
</organism>
<keyword evidence="3" id="KW-0804">Transcription</keyword>
<dbReference type="PANTHER" id="PTHR30514:SF18">
    <property type="entry name" value="RPIR-FAMILY TRANSCRIPTIONAL REGULATOR"/>
    <property type="match status" value="1"/>
</dbReference>
<dbReference type="Proteomes" id="UP000595917">
    <property type="component" value="Chromosome"/>
</dbReference>
<dbReference type="GO" id="GO:0003677">
    <property type="term" value="F:DNA binding"/>
    <property type="evidence" value="ECO:0007669"/>
    <property type="project" value="UniProtKB-KW"/>
</dbReference>
<dbReference type="GO" id="GO:0097367">
    <property type="term" value="F:carbohydrate derivative binding"/>
    <property type="evidence" value="ECO:0007669"/>
    <property type="project" value="InterPro"/>
</dbReference>
<evidence type="ECO:0000256" key="1">
    <source>
        <dbReference type="ARBA" id="ARBA00023015"/>
    </source>
</evidence>
<gene>
    <name evidence="6" type="ORF">JFL75_01210</name>
</gene>
<keyword evidence="7" id="KW-1185">Reference proteome</keyword>
<evidence type="ECO:0000313" key="7">
    <source>
        <dbReference type="Proteomes" id="UP000595917"/>
    </source>
</evidence>
<reference evidence="6" key="1">
    <citation type="submission" date="2021-01" db="EMBL/GenBank/DDBJ databases">
        <title>Description of Breznakiella homolactica.</title>
        <authorList>
            <person name="Song Y."/>
            <person name="Brune A."/>
        </authorList>
    </citation>
    <scope>NUCLEOTIDE SEQUENCE</scope>
    <source>
        <strain evidence="6">RmG30</strain>
    </source>
</reference>
<dbReference type="InterPro" id="IPR046348">
    <property type="entry name" value="SIS_dom_sf"/>
</dbReference>
<evidence type="ECO:0000313" key="6">
    <source>
        <dbReference type="EMBL" id="QQO09566.1"/>
    </source>
</evidence>
<dbReference type="EMBL" id="CP067089">
    <property type="protein sequence ID" value="QQO09566.1"/>
    <property type="molecule type" value="Genomic_DNA"/>
</dbReference>
<name>A0A7T7XNH4_9SPIR</name>
<protein>
    <submittedName>
        <fullName evidence="6">MurR/RpiR family transcriptional regulator</fullName>
    </submittedName>
</protein>
<dbReference type="InterPro" id="IPR047640">
    <property type="entry name" value="RpiR-like"/>
</dbReference>
<dbReference type="SUPFAM" id="SSF53697">
    <property type="entry name" value="SIS domain"/>
    <property type="match status" value="1"/>
</dbReference>
<dbReference type="GO" id="GO:1901135">
    <property type="term" value="P:carbohydrate derivative metabolic process"/>
    <property type="evidence" value="ECO:0007669"/>
    <property type="project" value="InterPro"/>
</dbReference>
<dbReference type="Gene3D" id="1.10.10.10">
    <property type="entry name" value="Winged helix-like DNA-binding domain superfamily/Winged helix DNA-binding domain"/>
    <property type="match status" value="1"/>
</dbReference>
<dbReference type="AlphaFoldDB" id="A0A7T7XNH4"/>
<dbReference type="InterPro" id="IPR009057">
    <property type="entry name" value="Homeodomain-like_sf"/>
</dbReference>
<dbReference type="SUPFAM" id="SSF46689">
    <property type="entry name" value="Homeodomain-like"/>
    <property type="match status" value="1"/>
</dbReference>
<dbReference type="KEGG" id="bhc:JFL75_01210"/>